<dbReference type="PANTHER" id="PTHR38011:SF11">
    <property type="entry name" value="2,5-DIAMINO-6-RIBOSYLAMINO-4(3H)-PYRIMIDINONE 5'-PHOSPHATE REDUCTASE"/>
    <property type="match status" value="1"/>
</dbReference>
<evidence type="ECO:0000313" key="2">
    <source>
        <dbReference type="EMBL" id="SFK66198.1"/>
    </source>
</evidence>
<dbReference type="OrthoDB" id="7342392at2"/>
<evidence type="ECO:0000313" key="3">
    <source>
        <dbReference type="Proteomes" id="UP000323300"/>
    </source>
</evidence>
<dbReference type="GO" id="GO:0008703">
    <property type="term" value="F:5-amino-6-(5-phosphoribosylamino)uracil reductase activity"/>
    <property type="evidence" value="ECO:0007669"/>
    <property type="project" value="InterPro"/>
</dbReference>
<dbReference type="InterPro" id="IPR050765">
    <property type="entry name" value="Riboflavin_Biosynth_HTPR"/>
</dbReference>
<reference evidence="2 3" key="1">
    <citation type="submission" date="2016-10" db="EMBL/GenBank/DDBJ databases">
        <authorList>
            <person name="Varghese N."/>
            <person name="Submissions S."/>
        </authorList>
    </citation>
    <scope>NUCLEOTIDE SEQUENCE [LARGE SCALE GENOMIC DNA]</scope>
    <source>
        <strain evidence="2 3">DSM 21822</strain>
    </source>
</reference>
<dbReference type="RefSeq" id="WP_149761293.1">
    <property type="nucleotide sequence ID" value="NZ_BSPE01000007.1"/>
</dbReference>
<dbReference type="Proteomes" id="UP000323300">
    <property type="component" value="Unassembled WGS sequence"/>
</dbReference>
<protein>
    <submittedName>
        <fullName evidence="2">Dihydrofolate reductase</fullName>
    </submittedName>
</protein>
<dbReference type="PANTHER" id="PTHR38011">
    <property type="entry name" value="DIHYDROFOLATE REDUCTASE FAMILY PROTEIN (AFU_ORTHOLOGUE AFUA_8G06820)"/>
    <property type="match status" value="1"/>
</dbReference>
<dbReference type="Gene3D" id="3.40.430.10">
    <property type="entry name" value="Dihydrofolate Reductase, subunit A"/>
    <property type="match status" value="1"/>
</dbReference>
<name>A0A1I4BBM6_9HYPH</name>
<dbReference type="InterPro" id="IPR002734">
    <property type="entry name" value="RibDG_C"/>
</dbReference>
<dbReference type="SUPFAM" id="SSF53597">
    <property type="entry name" value="Dihydrofolate reductase-like"/>
    <property type="match status" value="1"/>
</dbReference>
<accession>A0A1I4BBM6</accession>
<dbReference type="Pfam" id="PF01872">
    <property type="entry name" value="RibD_C"/>
    <property type="match status" value="1"/>
</dbReference>
<sequence>MRKIIAALQVSLDSLIEGPQGELDWINNWEDEFELMPEIDTCILGRGMYPAYEQYWTSIIADPDGVLELTGRPATKGERDYAEFAARTPHFVVSRTLKATRWDVARIVRDLDAIRALKNEAGKNMHLVGGATLVSSMINAGLVDELRLVVNPIVLGAGKALFKDVEQRHALSLEAVDRLKSGNVRLRYKVEAEAGVLEARRRVTNP</sequence>
<feature type="domain" description="Bacterial bifunctional deaminase-reductase C-terminal" evidence="1">
    <location>
        <begin position="2"/>
        <end position="181"/>
    </location>
</feature>
<dbReference type="GO" id="GO:0009231">
    <property type="term" value="P:riboflavin biosynthetic process"/>
    <property type="evidence" value="ECO:0007669"/>
    <property type="project" value="InterPro"/>
</dbReference>
<dbReference type="InterPro" id="IPR024072">
    <property type="entry name" value="DHFR-like_dom_sf"/>
</dbReference>
<evidence type="ECO:0000259" key="1">
    <source>
        <dbReference type="Pfam" id="PF01872"/>
    </source>
</evidence>
<dbReference type="EMBL" id="FOSL01000010">
    <property type="protein sequence ID" value="SFK66198.1"/>
    <property type="molecule type" value="Genomic_DNA"/>
</dbReference>
<organism evidence="2 3">
    <name type="scientific">Neomesorhizobium albiziae</name>
    <dbReference type="NCBI Taxonomy" id="335020"/>
    <lineage>
        <taxon>Bacteria</taxon>
        <taxon>Pseudomonadati</taxon>
        <taxon>Pseudomonadota</taxon>
        <taxon>Alphaproteobacteria</taxon>
        <taxon>Hyphomicrobiales</taxon>
        <taxon>Phyllobacteriaceae</taxon>
        <taxon>Neomesorhizobium</taxon>
    </lineage>
</organism>
<keyword evidence="3" id="KW-1185">Reference proteome</keyword>
<dbReference type="AlphaFoldDB" id="A0A1I4BBM6"/>
<gene>
    <name evidence="2" type="ORF">SAMN04488498_11034</name>
</gene>
<proteinExistence type="predicted"/>